<organism evidence="1 2">
    <name type="scientific">Catharanthus roseus</name>
    <name type="common">Madagascar periwinkle</name>
    <name type="synonym">Vinca rosea</name>
    <dbReference type="NCBI Taxonomy" id="4058"/>
    <lineage>
        <taxon>Eukaryota</taxon>
        <taxon>Viridiplantae</taxon>
        <taxon>Streptophyta</taxon>
        <taxon>Embryophyta</taxon>
        <taxon>Tracheophyta</taxon>
        <taxon>Spermatophyta</taxon>
        <taxon>Magnoliopsida</taxon>
        <taxon>eudicotyledons</taxon>
        <taxon>Gunneridae</taxon>
        <taxon>Pentapetalae</taxon>
        <taxon>asterids</taxon>
        <taxon>lamiids</taxon>
        <taxon>Gentianales</taxon>
        <taxon>Apocynaceae</taxon>
        <taxon>Rauvolfioideae</taxon>
        <taxon>Vinceae</taxon>
        <taxon>Catharanthinae</taxon>
        <taxon>Catharanthus</taxon>
    </lineage>
</organism>
<comment type="caution">
    <text evidence="1">The sequence shown here is derived from an EMBL/GenBank/DDBJ whole genome shotgun (WGS) entry which is preliminary data.</text>
</comment>
<sequence length="212" mass="24918">MMQIFVKNLTGKTLIMPVENSYTTYKIKTKSKRLFFARKQLKDDKTISDYNIQKDCTQHLVLRLLSGEKMIKIFIRTLTVETITGKIRGKRRNSSSKTEIDDAICRWKRTLSDYYDIMKNSILDLSLKLRGNPMKRRLMTYVVVLALILFTDMARTWRRGGWVSLPQLLLISEQRFRHLTAFLSDKSKFLKSVQFLKLKFGSPAQPLEYESF</sequence>
<gene>
    <name evidence="1" type="ORF">M9H77_14706</name>
</gene>
<keyword evidence="2" id="KW-1185">Reference proteome</keyword>
<name>A0ACC0BP17_CATRO</name>
<evidence type="ECO:0000313" key="1">
    <source>
        <dbReference type="EMBL" id="KAI5674342.1"/>
    </source>
</evidence>
<accession>A0ACC0BP17</accession>
<evidence type="ECO:0000313" key="2">
    <source>
        <dbReference type="Proteomes" id="UP001060085"/>
    </source>
</evidence>
<protein>
    <submittedName>
        <fullName evidence="1">Uncharacterized protein</fullName>
    </submittedName>
</protein>
<proteinExistence type="predicted"/>
<reference evidence="2" key="1">
    <citation type="journal article" date="2023" name="Nat. Plants">
        <title>Single-cell RNA sequencing provides a high-resolution roadmap for understanding the multicellular compartmentation of specialized metabolism.</title>
        <authorList>
            <person name="Sun S."/>
            <person name="Shen X."/>
            <person name="Li Y."/>
            <person name="Li Y."/>
            <person name="Wang S."/>
            <person name="Li R."/>
            <person name="Zhang H."/>
            <person name="Shen G."/>
            <person name="Guo B."/>
            <person name="Wei J."/>
            <person name="Xu J."/>
            <person name="St-Pierre B."/>
            <person name="Chen S."/>
            <person name="Sun C."/>
        </authorList>
    </citation>
    <scope>NUCLEOTIDE SEQUENCE [LARGE SCALE GENOMIC DNA]</scope>
</reference>
<dbReference type="Proteomes" id="UP001060085">
    <property type="component" value="Linkage Group LG03"/>
</dbReference>
<dbReference type="EMBL" id="CM044703">
    <property type="protein sequence ID" value="KAI5674342.1"/>
    <property type="molecule type" value="Genomic_DNA"/>
</dbReference>